<accession>A0A371FC63</accession>
<feature type="non-terminal residue" evidence="1">
    <location>
        <position position="1"/>
    </location>
</feature>
<organism evidence="1 2">
    <name type="scientific">Mucuna pruriens</name>
    <name type="common">Velvet bean</name>
    <name type="synonym">Dolichos pruriens</name>
    <dbReference type="NCBI Taxonomy" id="157652"/>
    <lineage>
        <taxon>Eukaryota</taxon>
        <taxon>Viridiplantae</taxon>
        <taxon>Streptophyta</taxon>
        <taxon>Embryophyta</taxon>
        <taxon>Tracheophyta</taxon>
        <taxon>Spermatophyta</taxon>
        <taxon>Magnoliopsida</taxon>
        <taxon>eudicotyledons</taxon>
        <taxon>Gunneridae</taxon>
        <taxon>Pentapetalae</taxon>
        <taxon>rosids</taxon>
        <taxon>fabids</taxon>
        <taxon>Fabales</taxon>
        <taxon>Fabaceae</taxon>
        <taxon>Papilionoideae</taxon>
        <taxon>50 kb inversion clade</taxon>
        <taxon>NPAAA clade</taxon>
        <taxon>indigoferoid/millettioid clade</taxon>
        <taxon>Phaseoleae</taxon>
        <taxon>Mucuna</taxon>
    </lineage>
</organism>
<protein>
    <submittedName>
        <fullName evidence="1">Uncharacterized protein</fullName>
    </submittedName>
</protein>
<proteinExistence type="predicted"/>
<name>A0A371FC63_MUCPR</name>
<reference evidence="1" key="1">
    <citation type="submission" date="2018-05" db="EMBL/GenBank/DDBJ databases">
        <title>Draft genome of Mucuna pruriens seed.</title>
        <authorList>
            <person name="Nnadi N.E."/>
            <person name="Vos R."/>
            <person name="Hasami M.H."/>
            <person name="Devisetty U.K."/>
            <person name="Aguiy J.C."/>
        </authorList>
    </citation>
    <scope>NUCLEOTIDE SEQUENCE [LARGE SCALE GENOMIC DNA]</scope>
    <source>
        <strain evidence="1">JCA_2017</strain>
    </source>
</reference>
<dbReference type="EMBL" id="QJKJ01009690">
    <property type="protein sequence ID" value="RDX75882.1"/>
    <property type="molecule type" value="Genomic_DNA"/>
</dbReference>
<gene>
    <name evidence="1" type="ORF">CR513_44197</name>
</gene>
<dbReference type="Proteomes" id="UP000257109">
    <property type="component" value="Unassembled WGS sequence"/>
</dbReference>
<dbReference type="Pfam" id="PF14223">
    <property type="entry name" value="Retrotran_gag_2"/>
    <property type="match status" value="1"/>
</dbReference>
<sequence length="108" mass="12598">MLNETNFKVYKEAVEIIFGCMDLDLTLWIEKLILTLENLEQGSFLKKFSNFFVKNGKARTSNLLTKLISIKYKDKGNIREYIMKMSNLTSKLKSLKLELGNTCLCTWF</sequence>
<comment type="caution">
    <text evidence="1">The sequence shown here is derived from an EMBL/GenBank/DDBJ whole genome shotgun (WGS) entry which is preliminary data.</text>
</comment>
<evidence type="ECO:0000313" key="2">
    <source>
        <dbReference type="Proteomes" id="UP000257109"/>
    </source>
</evidence>
<dbReference type="AlphaFoldDB" id="A0A371FC63"/>
<keyword evidence="2" id="KW-1185">Reference proteome</keyword>
<evidence type="ECO:0000313" key="1">
    <source>
        <dbReference type="EMBL" id="RDX75882.1"/>
    </source>
</evidence>